<keyword evidence="2" id="KW-1185">Reference proteome</keyword>
<organism evidence="1 2">
    <name type="scientific">Blattamonas nauphoetae</name>
    <dbReference type="NCBI Taxonomy" id="2049346"/>
    <lineage>
        <taxon>Eukaryota</taxon>
        <taxon>Metamonada</taxon>
        <taxon>Preaxostyla</taxon>
        <taxon>Oxymonadida</taxon>
        <taxon>Blattamonas</taxon>
    </lineage>
</organism>
<evidence type="ECO:0000313" key="1">
    <source>
        <dbReference type="EMBL" id="KAK2942086.1"/>
    </source>
</evidence>
<comment type="caution">
    <text evidence="1">The sequence shown here is derived from an EMBL/GenBank/DDBJ whole genome shotgun (WGS) entry which is preliminary data.</text>
</comment>
<sequence length="166" mass="18364">MILLKEAAKGEGDVRADEGFSIVESTHPVPLSWFELIVSGGGKRGEMMSWGEERTSSKNEAGDVNEETGAADRSCTVYLRAGWLGGGEFADWGKGNQWKEVRSSLDLGTTSMKEIEHPSFTSEQTSINGEHAGFEMIMLDEMTTLEFESCPFERNIPRQSIIIHET</sequence>
<accession>A0ABQ9WUI7</accession>
<dbReference type="Proteomes" id="UP001281761">
    <property type="component" value="Unassembled WGS sequence"/>
</dbReference>
<protein>
    <submittedName>
        <fullName evidence="1">Uncharacterized protein</fullName>
    </submittedName>
</protein>
<name>A0ABQ9WUI7_9EUKA</name>
<dbReference type="EMBL" id="JARBJD010000437">
    <property type="protein sequence ID" value="KAK2942086.1"/>
    <property type="molecule type" value="Genomic_DNA"/>
</dbReference>
<gene>
    <name evidence="1" type="ORF">BLNAU_23019</name>
</gene>
<evidence type="ECO:0000313" key="2">
    <source>
        <dbReference type="Proteomes" id="UP001281761"/>
    </source>
</evidence>
<proteinExistence type="predicted"/>
<reference evidence="1 2" key="1">
    <citation type="journal article" date="2022" name="bioRxiv">
        <title>Genomics of Preaxostyla Flagellates Illuminates Evolutionary Transitions and the Path Towards Mitochondrial Loss.</title>
        <authorList>
            <person name="Novak L.V.F."/>
            <person name="Treitli S.C."/>
            <person name="Pyrih J."/>
            <person name="Halakuc P."/>
            <person name="Pipaliya S.V."/>
            <person name="Vacek V."/>
            <person name="Brzon O."/>
            <person name="Soukal P."/>
            <person name="Eme L."/>
            <person name="Dacks J.B."/>
            <person name="Karnkowska A."/>
            <person name="Elias M."/>
            <person name="Hampl V."/>
        </authorList>
    </citation>
    <scope>NUCLEOTIDE SEQUENCE [LARGE SCALE GENOMIC DNA]</scope>
    <source>
        <strain evidence="1">NAU3</strain>
        <tissue evidence="1">Gut</tissue>
    </source>
</reference>